<evidence type="ECO:0000313" key="2">
    <source>
        <dbReference type="Proteomes" id="UP000694865"/>
    </source>
</evidence>
<feature type="region of interest" description="Disordered" evidence="1">
    <location>
        <begin position="136"/>
        <end position="192"/>
    </location>
</feature>
<feature type="region of interest" description="Disordered" evidence="1">
    <location>
        <begin position="295"/>
        <end position="319"/>
    </location>
</feature>
<sequence>MIQVPEYFNNMSSRYYRYRSMESITEYNSTLEPQPRYGRQYDDYQKIIHGVTSERDIKDAIAALQDRFQRLQFMLEDCQDAYRKKHEILQKRNEYMQTSGTINIITTASLILLCSKSTLDISRVKQVEVIPVKKARKVTPDPEQKSTVSNSKKSVFDRLGGENQSSTLTTPSKIAPSTSNNGGVASKRSGKDTHVTVISLKNTESDSSVFRRLGGMKRQETMSMSSDDGSELDYHGVLKAEALQLKRMKKIMKPVVAAQSNKSNSVAEKKSALQRLGPQQTGVTVRLGPAKTNVSARLGPLKSEATSTSTSSSGSGVKITRTVSNVSSLQERLGVQKAEAPQPVIYARLR</sequence>
<dbReference type="Proteomes" id="UP000694865">
    <property type="component" value="Unplaced"/>
</dbReference>
<feature type="compositionally biased region" description="Polar residues" evidence="1">
    <location>
        <begin position="162"/>
        <end position="183"/>
    </location>
</feature>
<name>A0ABM0MKE9_SACKO</name>
<gene>
    <name evidence="3" type="primary">LOC102806416</name>
</gene>
<reference evidence="3" key="1">
    <citation type="submission" date="2025-08" db="UniProtKB">
        <authorList>
            <consortium name="RefSeq"/>
        </authorList>
    </citation>
    <scope>IDENTIFICATION</scope>
    <source>
        <tissue evidence="3">Testes</tissue>
    </source>
</reference>
<dbReference type="RefSeq" id="XP_006820490.1">
    <property type="nucleotide sequence ID" value="XM_006820427.1"/>
</dbReference>
<dbReference type="GeneID" id="102806416"/>
<evidence type="ECO:0000256" key="1">
    <source>
        <dbReference type="SAM" id="MobiDB-lite"/>
    </source>
</evidence>
<feature type="compositionally biased region" description="Low complexity" evidence="1">
    <location>
        <begin position="306"/>
        <end position="316"/>
    </location>
</feature>
<evidence type="ECO:0000313" key="3">
    <source>
        <dbReference type="RefSeq" id="XP_006820490.1"/>
    </source>
</evidence>
<proteinExistence type="predicted"/>
<organism evidence="2 3">
    <name type="scientific">Saccoglossus kowalevskii</name>
    <name type="common">Acorn worm</name>
    <dbReference type="NCBI Taxonomy" id="10224"/>
    <lineage>
        <taxon>Eukaryota</taxon>
        <taxon>Metazoa</taxon>
        <taxon>Hemichordata</taxon>
        <taxon>Enteropneusta</taxon>
        <taxon>Harrimaniidae</taxon>
        <taxon>Saccoglossus</taxon>
    </lineage>
</organism>
<protein>
    <submittedName>
        <fullName evidence="3">Uncharacterized protein LOC102806416</fullName>
    </submittedName>
</protein>
<accession>A0ABM0MKE9</accession>
<keyword evidence="2" id="KW-1185">Reference proteome</keyword>